<evidence type="ECO:0000313" key="7">
    <source>
        <dbReference type="Proteomes" id="UP001499979"/>
    </source>
</evidence>
<evidence type="ECO:0000256" key="1">
    <source>
        <dbReference type="ARBA" id="ARBA00004141"/>
    </source>
</evidence>
<comment type="caution">
    <text evidence="6">The sequence shown here is derived from an EMBL/GenBank/DDBJ whole genome shotgun (WGS) entry which is preliminary data.</text>
</comment>
<comment type="subcellular location">
    <subcellularLocation>
        <location evidence="1">Membrane</location>
        <topology evidence="1">Multi-pass membrane protein</topology>
    </subcellularLocation>
</comment>
<evidence type="ECO:0000256" key="3">
    <source>
        <dbReference type="ARBA" id="ARBA00022989"/>
    </source>
</evidence>
<dbReference type="Proteomes" id="UP001499979">
    <property type="component" value="Unassembled WGS sequence"/>
</dbReference>
<evidence type="ECO:0000256" key="2">
    <source>
        <dbReference type="ARBA" id="ARBA00022692"/>
    </source>
</evidence>
<dbReference type="CDD" id="cd13963">
    <property type="entry name" value="PT_UbiA_2"/>
    <property type="match status" value="1"/>
</dbReference>
<dbReference type="PANTHER" id="PTHR42723:SF1">
    <property type="entry name" value="CHLOROPHYLL SYNTHASE, CHLOROPLASTIC"/>
    <property type="match status" value="1"/>
</dbReference>
<dbReference type="RefSeq" id="WP_343907910.1">
    <property type="nucleotide sequence ID" value="NZ_BAAAJE010000011.1"/>
</dbReference>
<keyword evidence="7" id="KW-1185">Reference proteome</keyword>
<evidence type="ECO:0000256" key="4">
    <source>
        <dbReference type="ARBA" id="ARBA00023136"/>
    </source>
</evidence>
<feature type="transmembrane region" description="Helical" evidence="5">
    <location>
        <begin position="161"/>
        <end position="180"/>
    </location>
</feature>
<keyword evidence="6" id="KW-0808">Transferase</keyword>
<reference evidence="7" key="1">
    <citation type="journal article" date="2019" name="Int. J. Syst. Evol. Microbiol.">
        <title>The Global Catalogue of Microorganisms (GCM) 10K type strain sequencing project: providing services to taxonomists for standard genome sequencing and annotation.</title>
        <authorList>
            <consortium name="The Broad Institute Genomics Platform"/>
            <consortium name="The Broad Institute Genome Sequencing Center for Infectious Disease"/>
            <person name="Wu L."/>
            <person name="Ma J."/>
        </authorList>
    </citation>
    <scope>NUCLEOTIDE SEQUENCE [LARGE SCALE GENOMIC DNA]</scope>
    <source>
        <strain evidence="7">JCM 11813</strain>
    </source>
</reference>
<keyword evidence="3 5" id="KW-1133">Transmembrane helix</keyword>
<name>A0ABP4F4E1_9ACTN</name>
<feature type="transmembrane region" description="Helical" evidence="5">
    <location>
        <begin position="201"/>
        <end position="223"/>
    </location>
</feature>
<feature type="transmembrane region" description="Helical" evidence="5">
    <location>
        <begin position="83"/>
        <end position="104"/>
    </location>
</feature>
<organism evidence="6 7">
    <name type="scientific">Nocardioides aquiterrae</name>
    <dbReference type="NCBI Taxonomy" id="203799"/>
    <lineage>
        <taxon>Bacteria</taxon>
        <taxon>Bacillati</taxon>
        <taxon>Actinomycetota</taxon>
        <taxon>Actinomycetes</taxon>
        <taxon>Propionibacteriales</taxon>
        <taxon>Nocardioidaceae</taxon>
        <taxon>Nocardioides</taxon>
    </lineage>
</organism>
<dbReference type="EMBL" id="BAAAJE010000011">
    <property type="protein sequence ID" value="GAA1145002.1"/>
    <property type="molecule type" value="Genomic_DNA"/>
</dbReference>
<dbReference type="Gene3D" id="1.10.357.140">
    <property type="entry name" value="UbiA prenyltransferase"/>
    <property type="match status" value="1"/>
</dbReference>
<feature type="transmembrane region" description="Helical" evidence="5">
    <location>
        <begin position="269"/>
        <end position="287"/>
    </location>
</feature>
<dbReference type="PANTHER" id="PTHR42723">
    <property type="entry name" value="CHLOROPHYLL SYNTHASE"/>
    <property type="match status" value="1"/>
</dbReference>
<proteinExistence type="predicted"/>
<dbReference type="Pfam" id="PF01040">
    <property type="entry name" value="UbiA"/>
    <property type="match status" value="1"/>
</dbReference>
<keyword evidence="6" id="KW-0328">Glycosyltransferase</keyword>
<keyword evidence="2 5" id="KW-0812">Transmembrane</keyword>
<dbReference type="InterPro" id="IPR000537">
    <property type="entry name" value="UbiA_prenyltransferase"/>
</dbReference>
<accession>A0ABP4F4E1</accession>
<gene>
    <name evidence="6" type="ORF">GCM10009606_25260</name>
</gene>
<keyword evidence="4 5" id="KW-0472">Membrane</keyword>
<dbReference type="InterPro" id="IPR050475">
    <property type="entry name" value="Prenyltransferase_related"/>
</dbReference>
<dbReference type="NCBIfam" id="NF008978">
    <property type="entry name" value="PRK12324.1-4"/>
    <property type="match status" value="1"/>
</dbReference>
<protein>
    <submittedName>
        <fullName evidence="6">Decaprenyl-phosphate phosphoribosyltransferase</fullName>
    </submittedName>
</protein>
<sequence>MIRAGAVLRSLRPKQWTKNLLVVAAPLAAGDLGEPGVLGPTVLAFLAFCAASSATYLVNDCADAEADRLHPRKRSRPVAAGELSVRAALAVAAALLLLGLGLAALTRWEFVVLLASYVVLTLAYSLRLKHEPVLDLATVAAGFLMRAVAGGLAAAIPISDWFLMVAGFGSLFIVAGKRYSELHTLGSEGGTRRSLVRYTDTYLRFVWSIAAAVTVAAYCLWAFENAGATGIPWHQLSILPFVVGLLRYAVDVDAGAAAEPEDIVWGDRLLQGIGVVWVVVLSLGVLGV</sequence>
<evidence type="ECO:0000256" key="5">
    <source>
        <dbReference type="SAM" id="Phobius"/>
    </source>
</evidence>
<feature type="transmembrane region" description="Helical" evidence="5">
    <location>
        <begin position="43"/>
        <end position="62"/>
    </location>
</feature>
<dbReference type="InterPro" id="IPR044878">
    <property type="entry name" value="UbiA_sf"/>
</dbReference>
<dbReference type="GO" id="GO:0016757">
    <property type="term" value="F:glycosyltransferase activity"/>
    <property type="evidence" value="ECO:0007669"/>
    <property type="project" value="UniProtKB-KW"/>
</dbReference>
<evidence type="ECO:0000313" key="6">
    <source>
        <dbReference type="EMBL" id="GAA1145002.1"/>
    </source>
</evidence>